<dbReference type="Gene3D" id="3.30.70.260">
    <property type="match status" value="1"/>
</dbReference>
<evidence type="ECO:0000313" key="2">
    <source>
        <dbReference type="Proteomes" id="UP000037600"/>
    </source>
</evidence>
<dbReference type="InterPro" id="IPR045865">
    <property type="entry name" value="ACT-like_dom_sf"/>
</dbReference>
<proteinExistence type="predicted"/>
<keyword evidence="2" id="KW-1185">Reference proteome</keyword>
<protein>
    <submittedName>
        <fullName evidence="1">Acetolactate synthase</fullName>
    </submittedName>
</protein>
<comment type="caution">
    <text evidence="1">The sequence shown here is derived from an EMBL/GenBank/DDBJ whole genome shotgun (WGS) entry which is preliminary data.</text>
</comment>
<dbReference type="Proteomes" id="UP000037600">
    <property type="component" value="Unassembled WGS sequence"/>
</dbReference>
<evidence type="ECO:0000313" key="1">
    <source>
        <dbReference type="EMBL" id="KMT66056.1"/>
    </source>
</evidence>
<dbReference type="Pfam" id="PF13710">
    <property type="entry name" value="ACT_5"/>
    <property type="match status" value="1"/>
</dbReference>
<accession>A0A0J8JN78</accession>
<dbReference type="SUPFAM" id="SSF55021">
    <property type="entry name" value="ACT-like"/>
    <property type="match status" value="1"/>
</dbReference>
<dbReference type="PATRIC" id="fig|1513271.3.peg.1291"/>
<name>A0A0J8JN78_9ALTE</name>
<dbReference type="STRING" id="1513271.XM47_06305"/>
<dbReference type="NCBIfam" id="NF008362">
    <property type="entry name" value="PRK11152.1"/>
    <property type="match status" value="1"/>
</dbReference>
<sequence length="89" mass="10132">MMTHTINLKAHNRPEVMERVLRVVRHRGFALQQMSMQQCDINQEVNITLNVTGERCINNLELQLSKLYDVSHIELEAATAIKSAVAMNA</sequence>
<gene>
    <name evidence="1" type="ORF">XM47_06305</name>
</gene>
<reference evidence="1 2" key="1">
    <citation type="submission" date="2015-04" db="EMBL/GenBank/DDBJ databases">
        <title>Draft Genome Sequence of the Novel Agar-Digesting Marine Bacterium Q1.</title>
        <authorList>
            <person name="Li Y."/>
            <person name="Li D."/>
            <person name="Chen G."/>
            <person name="Du Z."/>
        </authorList>
    </citation>
    <scope>NUCLEOTIDE SEQUENCE [LARGE SCALE GENOMIC DNA]</scope>
    <source>
        <strain evidence="1 2">Q1</strain>
    </source>
</reference>
<dbReference type="AlphaFoldDB" id="A0A0J8JN78"/>
<dbReference type="EMBL" id="LAZL01000007">
    <property type="protein sequence ID" value="KMT66056.1"/>
    <property type="molecule type" value="Genomic_DNA"/>
</dbReference>
<organism evidence="1 2">
    <name type="scientific">Catenovulum maritimum</name>
    <dbReference type="NCBI Taxonomy" id="1513271"/>
    <lineage>
        <taxon>Bacteria</taxon>
        <taxon>Pseudomonadati</taxon>
        <taxon>Pseudomonadota</taxon>
        <taxon>Gammaproteobacteria</taxon>
        <taxon>Alteromonadales</taxon>
        <taxon>Alteromonadaceae</taxon>
        <taxon>Catenovulum</taxon>
    </lineage>
</organism>